<name>A0AB39JCK8_9VIRU</name>
<dbReference type="PANTHER" id="PTHR12189">
    <property type="entry name" value="MRNA GUANINE-7- METHYLTRANSFERASE"/>
    <property type="match status" value="1"/>
</dbReference>
<dbReference type="SUPFAM" id="SSF53335">
    <property type="entry name" value="S-adenosyl-L-methionine-dependent methyltransferases"/>
    <property type="match status" value="1"/>
</dbReference>
<proteinExistence type="inferred from homology"/>
<evidence type="ECO:0000256" key="8">
    <source>
        <dbReference type="ARBA" id="ARBA00022884"/>
    </source>
</evidence>
<dbReference type="PANTHER" id="PTHR12189:SF2">
    <property type="entry name" value="MRNA CAP GUANINE-N7 METHYLTRANSFERASE"/>
    <property type="match status" value="1"/>
</dbReference>
<keyword evidence="6" id="KW-0949">S-adenosyl-L-methionine</keyword>
<dbReference type="InterPro" id="IPR004971">
    <property type="entry name" value="mRNA_G-N7_MeTrfase_dom"/>
</dbReference>
<dbReference type="PROSITE" id="PS51562">
    <property type="entry name" value="RNA_CAP0_MT"/>
    <property type="match status" value="1"/>
</dbReference>
<evidence type="ECO:0000256" key="2">
    <source>
        <dbReference type="ARBA" id="ARBA00008556"/>
    </source>
</evidence>
<feature type="domain" description="MRNA cap 0 methyltransferase" evidence="10">
    <location>
        <begin position="729"/>
        <end position="1066"/>
    </location>
</feature>
<reference evidence="11" key="1">
    <citation type="submission" date="2024-03" db="EMBL/GenBank/DDBJ databases">
        <title>Eukaryotic viruses encode the ribosomal protein eL40.</title>
        <authorList>
            <person name="Thomy J."/>
            <person name="Schvarcz C.R."/>
            <person name="McBeain K.A."/>
            <person name="Edwards K.F."/>
            <person name="Steward G.F."/>
        </authorList>
    </citation>
    <scope>NUCLEOTIDE SEQUENCE</scope>
    <source>
        <strain evidence="11">FloV-SA2</strain>
    </source>
</reference>
<evidence type="ECO:0000256" key="1">
    <source>
        <dbReference type="ARBA" id="ARBA00005129"/>
    </source>
</evidence>
<dbReference type="InterPro" id="IPR029063">
    <property type="entry name" value="SAM-dependent_MTases_sf"/>
</dbReference>
<dbReference type="InterPro" id="IPR012340">
    <property type="entry name" value="NA-bd_OB-fold"/>
</dbReference>
<dbReference type="Pfam" id="PF03291">
    <property type="entry name" value="mRNA_G-N7_MeTrfase"/>
    <property type="match status" value="2"/>
</dbReference>
<dbReference type="Gene3D" id="3.40.50.150">
    <property type="entry name" value="Vaccinia Virus protein VP39"/>
    <property type="match status" value="1"/>
</dbReference>
<protein>
    <recommendedName>
        <fullName evidence="3">mRNA (guanine-N(7))-methyltransferase</fullName>
        <ecNumber evidence="3">2.1.1.56</ecNumber>
    </recommendedName>
</protein>
<keyword evidence="4" id="KW-0489">Methyltransferase</keyword>
<keyword evidence="8" id="KW-0694">RNA-binding</keyword>
<dbReference type="Gene3D" id="3.30.470.30">
    <property type="entry name" value="DNA ligase/mRNA capping enzyme"/>
    <property type="match status" value="1"/>
</dbReference>
<evidence type="ECO:0000256" key="5">
    <source>
        <dbReference type="ARBA" id="ARBA00022679"/>
    </source>
</evidence>
<dbReference type="SUPFAM" id="SSF56091">
    <property type="entry name" value="DNA ligase/mRNA capping enzyme, catalytic domain"/>
    <property type="match status" value="1"/>
</dbReference>
<accession>A0AB39JCK8</accession>
<dbReference type="EC" id="2.1.1.56" evidence="3"/>
<evidence type="ECO:0000256" key="4">
    <source>
        <dbReference type="ARBA" id="ARBA00022603"/>
    </source>
</evidence>
<dbReference type="Gene3D" id="2.40.50.140">
    <property type="entry name" value="Nucleic acid-binding proteins"/>
    <property type="match status" value="1"/>
</dbReference>
<dbReference type="SUPFAM" id="SSF50249">
    <property type="entry name" value="Nucleic acid-binding proteins"/>
    <property type="match status" value="1"/>
</dbReference>
<dbReference type="GO" id="GO:0005525">
    <property type="term" value="F:GTP binding"/>
    <property type="evidence" value="ECO:0007669"/>
    <property type="project" value="UniProtKB-KW"/>
</dbReference>
<dbReference type="SUPFAM" id="SSF55154">
    <property type="entry name" value="CYTH-like phosphatases"/>
    <property type="match status" value="1"/>
</dbReference>
<dbReference type="EMBL" id="PP542043">
    <property type="protein sequence ID" value="XDO02125.1"/>
    <property type="molecule type" value="Genomic_DNA"/>
</dbReference>
<organism evidence="11">
    <name type="scientific">Florenciella sp. virus SA2</name>
    <dbReference type="NCBI Taxonomy" id="3240092"/>
    <lineage>
        <taxon>Viruses</taxon>
    </lineage>
</organism>
<dbReference type="InterPro" id="IPR033469">
    <property type="entry name" value="CYTH-like_dom_sf"/>
</dbReference>
<dbReference type="InterPro" id="IPR039753">
    <property type="entry name" value="RG7MT1"/>
</dbReference>
<keyword evidence="9" id="KW-0342">GTP-binding</keyword>
<evidence type="ECO:0000256" key="7">
    <source>
        <dbReference type="ARBA" id="ARBA00022741"/>
    </source>
</evidence>
<dbReference type="GO" id="GO:0004482">
    <property type="term" value="F:mRNA 5'-cap (guanine-N7-)-methyltransferase activity"/>
    <property type="evidence" value="ECO:0007669"/>
    <property type="project" value="UniProtKB-EC"/>
</dbReference>
<comment type="pathway">
    <text evidence="1">mRNA processing; mRNA capping.</text>
</comment>
<comment type="similarity">
    <text evidence="2">In the N-terminal section; belongs to the dsDNA virus mRNA guanylyltransferase family.</text>
</comment>
<dbReference type="GO" id="GO:0003723">
    <property type="term" value="F:RNA binding"/>
    <property type="evidence" value="ECO:0007669"/>
    <property type="project" value="UniProtKB-KW"/>
</dbReference>
<sequence>MSLDEFIDIYSEAIHNQYVNTKNKHNTNIEFEIRFDKKKINQSVFEKVFADLILRNYKTINSGYSLNISVEYETANETTIESNVRVELDDIKSIQSYCYSNNILPDNSKYIMKEDINALNLKQMTYDEKMKYKKRFLNKDYGFRVSIQKEITQDPNISINVKDIMEKWPISMKVFRYKYRTSLVHKDLPNIRIDLTKVRTNEKKKKSVDFLNSGILNEDEVYEIEIEIINITKSIDTDLKKDILIQLRKSIKYILSSIQGTMFPVTYSKITSVLYQYMSMLKFQEIKPNMGYRKESKCFIGPSSCTLQSINLVNNSSLDNICIQKDNYCVTDKADGERKLLFVYMPDINKDLELYFINMNLDIQFTGLLLPKSYKKFANTILDGEYIDTDKYNKKISLYAAFDVYYSGEMDYRPFQFRNSKLPNNEQRYYILNDYINEINEGVKSVSETNKMQIVAKQFYFSYEENENSIYESIEECFDTIKNSEYNTDGLIFTPMHLGVTQENPEDEIKKFKYTWAHSFKWKPPEYNTIDFLISVANKEPKEKFENGNIIKYNVVMLKVGVNKKFHGLIGSQKKILNNDIQYSTTNGFDYNSSYSAELFYPSNPSDLNAHLCHIPLHLIESNEVMITEENEIIENDTIVEFRYDLNEKNKMNRWKPLRIRLDKTNEYRKKKNNFGNAYHVANNNWQSIHNPVTKELLTGKTIITANEIFDIDSDVYYNNSNKNSRHKSKTIELRNFHNHIKNLLIKYVSSKQNDTSLIDMAVGKAGDLQKWVNNNVKYVLGIDLSEDNIHNPHDGACKRYIDLYQTKRKRRDANSLVAMFISGDTSKNIENGSFDDNKKDKDDDITEEDMNVSSYYILSCLMGYPTVNKSLIKEEFLVKNYEIFKNKFDVCSIQFALHYMFESEVKLHNFLKNVSDMTHVGSYFIGTCYDGKKIYKEFKTNGNDDNSIELYKDSKKIWSIDKKYNDDDDLFMSDTNSSLGFKISVYQESINQKIDEYLVNFDYFKKVMADYGFILDDSFSVNKSKISSVDNFEVLYNINHKSKQKMSKEEKKISFMNNYFVFKKVRDVVVDVMNNDGIMENQIYNIEKAIKINKKIKLVEL</sequence>
<evidence type="ECO:0000256" key="9">
    <source>
        <dbReference type="ARBA" id="ARBA00023134"/>
    </source>
</evidence>
<evidence type="ECO:0000313" key="11">
    <source>
        <dbReference type="EMBL" id="XDO02125.1"/>
    </source>
</evidence>
<evidence type="ECO:0000256" key="6">
    <source>
        <dbReference type="ARBA" id="ARBA00022691"/>
    </source>
</evidence>
<evidence type="ECO:0000259" key="10">
    <source>
        <dbReference type="PROSITE" id="PS51562"/>
    </source>
</evidence>
<gene>
    <name evidence="11" type="ORF">FloV-SA2_00306</name>
</gene>
<evidence type="ECO:0000256" key="3">
    <source>
        <dbReference type="ARBA" id="ARBA00011926"/>
    </source>
</evidence>
<keyword evidence="5" id="KW-0808">Transferase</keyword>
<keyword evidence="7" id="KW-0547">Nucleotide-binding</keyword>